<reference evidence="1 2" key="1">
    <citation type="submission" date="2020-04" db="EMBL/GenBank/DDBJ databases">
        <title>Molecular characterization of pseudomonads from Agaricus bisporus reveal novel blotch 2 pathogens in Western Europe.</title>
        <authorList>
            <person name="Taparia T."/>
            <person name="Krijger M."/>
            <person name="Haynes E."/>
            <person name="Elpinstone J.G."/>
            <person name="Noble R."/>
            <person name="Van Der Wolf J."/>
        </authorList>
    </citation>
    <scope>NUCLEOTIDE SEQUENCE [LARGE SCALE GENOMIC DNA]</scope>
    <source>
        <strain evidence="1 2">G9001</strain>
    </source>
</reference>
<dbReference type="EMBL" id="JACAQA010000005">
    <property type="protein sequence ID" value="NWB84767.1"/>
    <property type="molecule type" value="Genomic_DNA"/>
</dbReference>
<accession>A0A7Y8BRI5</accession>
<protein>
    <submittedName>
        <fullName evidence="1">RHS repeat protein</fullName>
    </submittedName>
</protein>
<name>A0A7Y8BRI5_9PSED</name>
<feature type="non-terminal residue" evidence="1">
    <location>
        <position position="1"/>
    </location>
</feature>
<dbReference type="AlphaFoldDB" id="A0A7Y8BRI5"/>
<gene>
    <name evidence="1" type="ORF">HX830_07730</name>
</gene>
<evidence type="ECO:0000313" key="2">
    <source>
        <dbReference type="Proteomes" id="UP000522864"/>
    </source>
</evidence>
<organism evidence="1 2">
    <name type="scientific">Pseudomonas gingeri</name>
    <dbReference type="NCBI Taxonomy" id="117681"/>
    <lineage>
        <taxon>Bacteria</taxon>
        <taxon>Pseudomonadati</taxon>
        <taxon>Pseudomonadota</taxon>
        <taxon>Gammaproteobacteria</taxon>
        <taxon>Pseudomonadales</taxon>
        <taxon>Pseudomonadaceae</taxon>
        <taxon>Pseudomonas</taxon>
    </lineage>
</organism>
<evidence type="ECO:0000313" key="1">
    <source>
        <dbReference type="EMBL" id="NWB84767.1"/>
    </source>
</evidence>
<sequence>GKLNHHTGLNKYKGKYDLSEMAVRVSRGKVMARGVTELRKSYPEQASNFDLGHEFLRVALDEAVNKVSSDNLSHEYTALPRRILGSTESWQELKPVLLERFEGLRVAAREYREGENKEQFAVVRSKEQGELAFTNKSDPNKRVFMTEFGLQQSPIVIGMTLGHELSHLKLDTHDIVYYERGHRINPKSSERGEADRVAKGEADVQLADTASKRVPADVLKRIFDSKESAGIQQALQDNPALRSQALLNNADTLVLLVFAFGHSAVWNKQLGL</sequence>
<proteinExistence type="predicted"/>
<comment type="caution">
    <text evidence="1">The sequence shown here is derived from an EMBL/GenBank/DDBJ whole genome shotgun (WGS) entry which is preliminary data.</text>
</comment>
<dbReference type="Proteomes" id="UP000522864">
    <property type="component" value="Unassembled WGS sequence"/>
</dbReference>